<dbReference type="SUPFAM" id="SSF56037">
    <property type="entry name" value="PheT/TilS domain"/>
    <property type="match status" value="1"/>
</dbReference>
<dbReference type="GO" id="GO:0004826">
    <property type="term" value="F:phenylalanine-tRNA ligase activity"/>
    <property type="evidence" value="ECO:0007669"/>
    <property type="project" value="InterPro"/>
</dbReference>
<evidence type="ECO:0000259" key="1">
    <source>
        <dbReference type="SMART" id="SM00873"/>
    </source>
</evidence>
<dbReference type="PATRIC" id="fig|1423804.4.peg.3004"/>
<evidence type="ECO:0000313" key="2">
    <source>
        <dbReference type="EMBL" id="KRN15981.1"/>
    </source>
</evidence>
<evidence type="ECO:0000313" key="3">
    <source>
        <dbReference type="Proteomes" id="UP000051442"/>
    </source>
</evidence>
<dbReference type="OrthoDB" id="276580at2"/>
<dbReference type="PANTHER" id="PTHR39209">
    <property type="match status" value="1"/>
</dbReference>
<dbReference type="GO" id="GO:0003723">
    <property type="term" value="F:RNA binding"/>
    <property type="evidence" value="ECO:0007669"/>
    <property type="project" value="InterPro"/>
</dbReference>
<comment type="caution">
    <text evidence="2">The sequence shown here is derived from an EMBL/GenBank/DDBJ whole genome shotgun (WGS) entry which is preliminary data.</text>
</comment>
<dbReference type="RefSeq" id="WP_054733854.1">
    <property type="nucleotide sequence ID" value="NZ_AYZM01000177.1"/>
</dbReference>
<accession>A0A0R2EUP3</accession>
<gene>
    <name evidence="2" type="ORF">FD14_GL002789</name>
</gene>
<organism evidence="2 3">
    <name type="scientific">Secundilactobacillus similis DSM 23365 = JCM 2765</name>
    <dbReference type="NCBI Taxonomy" id="1423804"/>
    <lineage>
        <taxon>Bacteria</taxon>
        <taxon>Bacillati</taxon>
        <taxon>Bacillota</taxon>
        <taxon>Bacilli</taxon>
        <taxon>Lactobacillales</taxon>
        <taxon>Lactobacillaceae</taxon>
        <taxon>Secundilactobacillus</taxon>
    </lineage>
</organism>
<proteinExistence type="predicted"/>
<sequence length="231" mass="25309">MTNELTVDSAFWSLFPEARIGAVTVHGLNNAIVADQEQHYQDLLTEAGKAAHQFLGAETFRENPVVAEWRTAYSQFKKKKGARSSIEALLKRIDQGKQLSPINPLVDIYNSVSLTYGVPCGGENLATIEGTMHLGIAKGGEAFKPLGEDEDDPALPGEVIYYDQVGAVCRCFNWRDGERTMLTETTTDAILVVEAINADQKARQTEAVATLQARIKDAFGVDSDVAWFEAK</sequence>
<keyword evidence="3" id="KW-1185">Reference proteome</keyword>
<dbReference type="InterPro" id="IPR020825">
    <property type="entry name" value="Phe-tRNA_synthase-like_B3/B4"/>
</dbReference>
<feature type="domain" description="B3/B4 tRNA-binding" evidence="1">
    <location>
        <begin position="67"/>
        <end position="220"/>
    </location>
</feature>
<dbReference type="SMART" id="SM00873">
    <property type="entry name" value="B3_4"/>
    <property type="match status" value="1"/>
</dbReference>
<dbReference type="STRING" id="1423804.FD14_GL002789"/>
<dbReference type="Proteomes" id="UP000051442">
    <property type="component" value="Unassembled WGS sequence"/>
</dbReference>
<reference evidence="2 3" key="1">
    <citation type="journal article" date="2015" name="Genome Announc.">
        <title>Expanding the biotechnology potential of lactobacilli through comparative genomics of 213 strains and associated genera.</title>
        <authorList>
            <person name="Sun Z."/>
            <person name="Harris H.M."/>
            <person name="McCann A."/>
            <person name="Guo C."/>
            <person name="Argimon S."/>
            <person name="Zhang W."/>
            <person name="Yang X."/>
            <person name="Jeffery I.B."/>
            <person name="Cooney J.C."/>
            <person name="Kagawa T.F."/>
            <person name="Liu W."/>
            <person name="Song Y."/>
            <person name="Salvetti E."/>
            <person name="Wrobel A."/>
            <person name="Rasinkangas P."/>
            <person name="Parkhill J."/>
            <person name="Rea M.C."/>
            <person name="O'Sullivan O."/>
            <person name="Ritari J."/>
            <person name="Douillard F.P."/>
            <person name="Paul Ross R."/>
            <person name="Yang R."/>
            <person name="Briner A.E."/>
            <person name="Felis G.E."/>
            <person name="de Vos W.M."/>
            <person name="Barrangou R."/>
            <person name="Klaenhammer T.R."/>
            <person name="Caufield P.W."/>
            <person name="Cui Y."/>
            <person name="Zhang H."/>
            <person name="O'Toole P.W."/>
        </authorList>
    </citation>
    <scope>NUCLEOTIDE SEQUENCE [LARGE SCALE GENOMIC DNA]</scope>
    <source>
        <strain evidence="2 3">DSM 23365</strain>
    </source>
</reference>
<dbReference type="Gene3D" id="3.50.40.10">
    <property type="entry name" value="Phenylalanyl-trna Synthetase, Chain B, domain 3"/>
    <property type="match status" value="1"/>
</dbReference>
<protein>
    <submittedName>
        <fullName evidence="2">Solo B3 4 domain-containing protein</fullName>
    </submittedName>
</protein>
<name>A0A0R2EUP3_9LACO</name>
<dbReference type="Pfam" id="PF03483">
    <property type="entry name" value="B3_4"/>
    <property type="match status" value="1"/>
</dbReference>
<dbReference type="EMBL" id="AYZM01000177">
    <property type="protein sequence ID" value="KRN15981.1"/>
    <property type="molecule type" value="Genomic_DNA"/>
</dbReference>
<dbReference type="InterPro" id="IPR005146">
    <property type="entry name" value="B3/B4_tRNA-bd"/>
</dbReference>
<dbReference type="PANTHER" id="PTHR39209:SF2">
    <property type="entry name" value="CYTOPLASMIC PROTEIN"/>
    <property type="match status" value="1"/>
</dbReference>
<dbReference type="AlphaFoldDB" id="A0A0R2EUP3"/>